<organism evidence="6 7">
    <name type="scientific">Ottowia testudinis</name>
    <dbReference type="NCBI Taxonomy" id="2816950"/>
    <lineage>
        <taxon>Bacteria</taxon>
        <taxon>Pseudomonadati</taxon>
        <taxon>Pseudomonadota</taxon>
        <taxon>Betaproteobacteria</taxon>
        <taxon>Burkholderiales</taxon>
        <taxon>Comamonadaceae</taxon>
        <taxon>Ottowia</taxon>
    </lineage>
</organism>
<accession>A0A975CNE3</accession>
<dbReference type="InterPro" id="IPR014757">
    <property type="entry name" value="Tscrpt_reg_IclR_C"/>
</dbReference>
<dbReference type="SUPFAM" id="SSF46785">
    <property type="entry name" value="Winged helix' DNA-binding domain"/>
    <property type="match status" value="1"/>
</dbReference>
<gene>
    <name evidence="6" type="ORF">J1M35_13785</name>
</gene>
<dbReference type="InterPro" id="IPR036388">
    <property type="entry name" value="WH-like_DNA-bd_sf"/>
</dbReference>
<sequence length="294" mass="31058">MRIKARNTTSHGATLAPDLYRYAPTHADTTARRPAPEARRRRVQSAEMGMSILKALARLGGSASLTAVAQSVDESTAKVHRYMASLVEEGLVAQEPSSQRYFLGQQAIHIGLAALRQCDPIRAGEPALARLRDELGVTCFIAVMGNQGPTILRIEEPALPVVVNVRAGSVLPLLWSATGQVFLAFAEGDALATQTLHEWERATPDQQRLVPKKASISALRKQVRAQGCASVQGLLSPGISAVAAPIRQHTGQVAAVLTALGASGGFDAAPEGHIATRVRQEANAISRALGFAAG</sequence>
<evidence type="ECO:0000256" key="2">
    <source>
        <dbReference type="ARBA" id="ARBA00023125"/>
    </source>
</evidence>
<protein>
    <submittedName>
        <fullName evidence="6">IclR family transcriptional regulator</fullName>
    </submittedName>
</protein>
<dbReference type="KEGG" id="otd:J1M35_13785"/>
<dbReference type="SUPFAM" id="SSF55781">
    <property type="entry name" value="GAF domain-like"/>
    <property type="match status" value="1"/>
</dbReference>
<dbReference type="Pfam" id="PF01614">
    <property type="entry name" value="IclR_C"/>
    <property type="match status" value="1"/>
</dbReference>
<evidence type="ECO:0000256" key="1">
    <source>
        <dbReference type="ARBA" id="ARBA00023015"/>
    </source>
</evidence>
<dbReference type="GO" id="GO:0003677">
    <property type="term" value="F:DNA binding"/>
    <property type="evidence" value="ECO:0007669"/>
    <property type="project" value="UniProtKB-KW"/>
</dbReference>
<keyword evidence="3" id="KW-0804">Transcription</keyword>
<dbReference type="Proteomes" id="UP000663903">
    <property type="component" value="Chromosome"/>
</dbReference>
<dbReference type="Pfam" id="PF09339">
    <property type="entry name" value="HTH_IclR"/>
    <property type="match status" value="1"/>
</dbReference>
<dbReference type="AlphaFoldDB" id="A0A975CNE3"/>
<evidence type="ECO:0000259" key="4">
    <source>
        <dbReference type="PROSITE" id="PS51077"/>
    </source>
</evidence>
<dbReference type="EMBL" id="CP071796">
    <property type="protein sequence ID" value="QTD47399.1"/>
    <property type="molecule type" value="Genomic_DNA"/>
</dbReference>
<dbReference type="GO" id="GO:0003700">
    <property type="term" value="F:DNA-binding transcription factor activity"/>
    <property type="evidence" value="ECO:0007669"/>
    <property type="project" value="TreeGrafter"/>
</dbReference>
<dbReference type="InterPro" id="IPR036390">
    <property type="entry name" value="WH_DNA-bd_sf"/>
</dbReference>
<proteinExistence type="predicted"/>
<keyword evidence="7" id="KW-1185">Reference proteome</keyword>
<dbReference type="PROSITE" id="PS51078">
    <property type="entry name" value="ICLR_ED"/>
    <property type="match status" value="1"/>
</dbReference>
<evidence type="ECO:0000259" key="5">
    <source>
        <dbReference type="PROSITE" id="PS51078"/>
    </source>
</evidence>
<dbReference type="GO" id="GO:0045892">
    <property type="term" value="P:negative regulation of DNA-templated transcription"/>
    <property type="evidence" value="ECO:0007669"/>
    <property type="project" value="TreeGrafter"/>
</dbReference>
<feature type="domain" description="IclR-ED" evidence="5">
    <location>
        <begin position="106"/>
        <end position="291"/>
    </location>
</feature>
<evidence type="ECO:0000313" key="7">
    <source>
        <dbReference type="Proteomes" id="UP000663903"/>
    </source>
</evidence>
<evidence type="ECO:0000313" key="6">
    <source>
        <dbReference type="EMBL" id="QTD47399.1"/>
    </source>
</evidence>
<keyword evidence="2" id="KW-0238">DNA-binding</keyword>
<dbReference type="Gene3D" id="1.10.10.10">
    <property type="entry name" value="Winged helix-like DNA-binding domain superfamily/Winged helix DNA-binding domain"/>
    <property type="match status" value="1"/>
</dbReference>
<name>A0A975CNE3_9BURK</name>
<dbReference type="InterPro" id="IPR050707">
    <property type="entry name" value="HTH_MetabolicPath_Reg"/>
</dbReference>
<dbReference type="PROSITE" id="PS51077">
    <property type="entry name" value="HTH_ICLR"/>
    <property type="match status" value="1"/>
</dbReference>
<dbReference type="InterPro" id="IPR005471">
    <property type="entry name" value="Tscrpt_reg_IclR_N"/>
</dbReference>
<evidence type="ECO:0000256" key="3">
    <source>
        <dbReference type="ARBA" id="ARBA00023163"/>
    </source>
</evidence>
<reference evidence="6" key="1">
    <citation type="submission" date="2021-03" db="EMBL/GenBank/DDBJ databases">
        <title>Ottowia sp. 27C isolated from the cloaca of a Giant Asian pond turtle (Heosemys grandis).</title>
        <authorList>
            <person name="Spergser J."/>
            <person name="Busse H.-J."/>
        </authorList>
    </citation>
    <scope>NUCLEOTIDE SEQUENCE</scope>
    <source>
        <strain evidence="6">27C</strain>
    </source>
</reference>
<dbReference type="InterPro" id="IPR029016">
    <property type="entry name" value="GAF-like_dom_sf"/>
</dbReference>
<dbReference type="PANTHER" id="PTHR30136:SF8">
    <property type="entry name" value="TRANSCRIPTIONAL REGULATORY PROTEIN"/>
    <property type="match status" value="1"/>
</dbReference>
<feature type="domain" description="HTH iclR-type" evidence="4">
    <location>
        <begin position="43"/>
        <end position="105"/>
    </location>
</feature>
<dbReference type="RefSeq" id="WP_208011415.1">
    <property type="nucleotide sequence ID" value="NZ_CP071796.1"/>
</dbReference>
<dbReference type="SMART" id="SM00346">
    <property type="entry name" value="HTH_ICLR"/>
    <property type="match status" value="1"/>
</dbReference>
<dbReference type="PANTHER" id="PTHR30136">
    <property type="entry name" value="HELIX-TURN-HELIX TRANSCRIPTIONAL REGULATOR, ICLR FAMILY"/>
    <property type="match status" value="1"/>
</dbReference>
<keyword evidence="1" id="KW-0805">Transcription regulation</keyword>
<dbReference type="Gene3D" id="3.30.450.40">
    <property type="match status" value="1"/>
</dbReference>